<evidence type="ECO:0000313" key="2">
    <source>
        <dbReference type="EMBL" id="GEP10398.1"/>
    </source>
</evidence>
<dbReference type="AlphaFoldDB" id="A0A512JKB3"/>
<organism evidence="2 3">
    <name type="scientific">Methylobacterium gnaphalii</name>
    <dbReference type="NCBI Taxonomy" id="1010610"/>
    <lineage>
        <taxon>Bacteria</taxon>
        <taxon>Pseudomonadati</taxon>
        <taxon>Pseudomonadota</taxon>
        <taxon>Alphaproteobacteria</taxon>
        <taxon>Hyphomicrobiales</taxon>
        <taxon>Methylobacteriaceae</taxon>
        <taxon>Methylobacterium</taxon>
    </lineage>
</organism>
<protein>
    <submittedName>
        <fullName evidence="2">Uncharacterized protein</fullName>
    </submittedName>
</protein>
<dbReference type="EMBL" id="BJZV01000011">
    <property type="protein sequence ID" value="GEP10398.1"/>
    <property type="molecule type" value="Genomic_DNA"/>
</dbReference>
<reference evidence="2 3" key="1">
    <citation type="submission" date="2019-07" db="EMBL/GenBank/DDBJ databases">
        <title>Whole genome shotgun sequence of Methylobacterium gnaphalii NBRC 107716.</title>
        <authorList>
            <person name="Hosoyama A."/>
            <person name="Uohara A."/>
            <person name="Ohji S."/>
            <person name="Ichikawa N."/>
        </authorList>
    </citation>
    <scope>NUCLEOTIDE SEQUENCE [LARGE SCALE GENOMIC DNA]</scope>
    <source>
        <strain evidence="2 3">NBRC 107716</strain>
    </source>
</reference>
<dbReference type="RefSeq" id="WP_170245939.1">
    <property type="nucleotide sequence ID" value="NZ_BJZV01000011.1"/>
</dbReference>
<proteinExistence type="predicted"/>
<accession>A0A512JKB3</accession>
<evidence type="ECO:0000256" key="1">
    <source>
        <dbReference type="SAM" id="MobiDB-lite"/>
    </source>
</evidence>
<sequence>MARDFGCWALPSLPAMKAAAAMYTTIGDSMGQINPPVDDKKNLIRGSHEIDQI</sequence>
<feature type="region of interest" description="Disordered" evidence="1">
    <location>
        <begin position="34"/>
        <end position="53"/>
    </location>
</feature>
<evidence type="ECO:0000313" key="3">
    <source>
        <dbReference type="Proteomes" id="UP000321750"/>
    </source>
</evidence>
<name>A0A512JKB3_9HYPH</name>
<comment type="caution">
    <text evidence="2">The sequence shown here is derived from an EMBL/GenBank/DDBJ whole genome shotgun (WGS) entry which is preliminary data.</text>
</comment>
<feature type="compositionally biased region" description="Basic and acidic residues" evidence="1">
    <location>
        <begin position="37"/>
        <end position="53"/>
    </location>
</feature>
<dbReference type="Proteomes" id="UP000321750">
    <property type="component" value="Unassembled WGS sequence"/>
</dbReference>
<gene>
    <name evidence="2" type="ORF">MGN01_22430</name>
</gene>
<keyword evidence="3" id="KW-1185">Reference proteome</keyword>